<gene>
    <name evidence="1" type="ORF">GPM918_LOCUS11024</name>
    <name evidence="2" type="ORF">SRO942_LOCUS11025</name>
</gene>
<organism evidence="1 3">
    <name type="scientific">Didymodactylos carnosus</name>
    <dbReference type="NCBI Taxonomy" id="1234261"/>
    <lineage>
        <taxon>Eukaryota</taxon>
        <taxon>Metazoa</taxon>
        <taxon>Spiralia</taxon>
        <taxon>Gnathifera</taxon>
        <taxon>Rotifera</taxon>
        <taxon>Eurotatoria</taxon>
        <taxon>Bdelloidea</taxon>
        <taxon>Philodinida</taxon>
        <taxon>Philodinidae</taxon>
        <taxon>Didymodactylos</taxon>
    </lineage>
</organism>
<proteinExistence type="predicted"/>
<evidence type="ECO:0000313" key="2">
    <source>
        <dbReference type="EMBL" id="CAF3723026.1"/>
    </source>
</evidence>
<sequence>MGSSTDRLVVKVSGGEGDLQDRYNEINQLMEEKRKYIVDSSAFCMNEVLTWFQKSINDLFNSQQQIINNIEFVQDKAQIKLADFNELLQPLSKEIHFLTQDSAYDITVFDQITKKLDDIYMALKYFTLTKEVNMPSVLTLLPQYKISFITEQLSDTTSHELENRNENTNQKLEITTLSTALSPTTNQSVEHKNASINLTVDSEIYLSTDLVADEIFPIQSSKESNFDIEQNVEVARNHDGEMDDSFVFDYKLYRLVLPRHYDFDIQCLTSNGTDTLCYSKTSKKLIYQDDKTGRQMTLDWYHDHITHLNWFRAIEAYVILTQDRAIYSIELDNNNRLKIRSRHRLMNEIVSSPPVFMQTDAEYIYYCYETESNDHSAKYLRLLNLYFQDVRVYSLDKCLSINKKHVHQNDRGQIVGLAVNNKHIVLLQHHGQQNHEENEDEWDIDENSWSPSSTHHCVKQRSYNNDIHLLIFDKKMKFLQRFTIDGYTGSLPIFYYNSPSGYFMIDQTRSILRFFNKNNETGEVKLIPKQSTTTASVTASGINCLFTSITLMNDGTLLITNNTKDKMSKFLNEDILYELTQRCHSTVDMYNLLIATGFNETEIASLRGFWVNSYLTSPCHNDQCLLTYAKIVGFNTTKLRCDNLSHLKANQIRRLFTYFPSINTFHSGNVHLSKATCEYLIKLSNLKNLTLYIPISQHANPSDFYIYSTDIFENLCHSLTRSNLKQISLVIQSIDGRLPDQCVQNCINALTTMTCCEIITLEELNYDESRLYPTLFSSDHIQTYIPLVIQKLSSSLKHLIVSFCHSMLLTNKNNLSSIVEEYTKLQLFTLCLPSIPPCFDWIDLLQLRTLCIEYATFTEENSQSLQSLFENNQQQSRQLQNLALSLTKQWLTTLESHLVKRTTTTTAIMDQTNVETKIFSSIFDDCFSEPDILLIDDEKESEPMDDSFMIENTNNNSESYYYLEFSHPSSIRTRTNTTLPILRLKLDNQWLRSLTNLNLTGIHCHSNNFTYLFQQLINVETLSITPCTLIYIDNNLCHCNNTNVLSIYQTHFCSFSSMVQLKSLNIVCGVNNMKEKCFILEDDYRYHCLRYDETHIHDEIFDIVFYYEEIIRYCLQNIAYTLIQLHHLSIRMPFYELKINDLNLICQKFSSYLETLVIDVKGVSQLHITINVLLSRNILSKLKTFIVVDDSFILTKQLLDNLSKQSQLEIIEIYSNKSDLNKDLIIYIEKNMNINIFSSLHTFRLIVNSVSSIQLIKTVKINIEKSFSTVKPGFLFDIITNSHANLSKIITVPVLFDGKYLHKKFHSIKSNYQLSISYPSNLNYQTLYSEQLDNLYRKI</sequence>
<dbReference type="EMBL" id="CAJNOQ010002240">
    <property type="protein sequence ID" value="CAF0946920.1"/>
    <property type="molecule type" value="Genomic_DNA"/>
</dbReference>
<evidence type="ECO:0000313" key="1">
    <source>
        <dbReference type="EMBL" id="CAF0946920.1"/>
    </source>
</evidence>
<accession>A0A814CYV5</accession>
<comment type="caution">
    <text evidence="1">The sequence shown here is derived from an EMBL/GenBank/DDBJ whole genome shotgun (WGS) entry which is preliminary data.</text>
</comment>
<dbReference type="OrthoDB" id="10026860at2759"/>
<reference evidence="1" key="1">
    <citation type="submission" date="2021-02" db="EMBL/GenBank/DDBJ databases">
        <authorList>
            <person name="Nowell W R."/>
        </authorList>
    </citation>
    <scope>NUCLEOTIDE SEQUENCE</scope>
</reference>
<keyword evidence="3" id="KW-1185">Reference proteome</keyword>
<protein>
    <submittedName>
        <fullName evidence="1">Uncharacterized protein</fullName>
    </submittedName>
</protein>
<name>A0A814CYV5_9BILA</name>
<dbReference type="Proteomes" id="UP000681722">
    <property type="component" value="Unassembled WGS sequence"/>
</dbReference>
<dbReference type="Proteomes" id="UP000663829">
    <property type="component" value="Unassembled WGS sequence"/>
</dbReference>
<evidence type="ECO:0000313" key="3">
    <source>
        <dbReference type="Proteomes" id="UP000663829"/>
    </source>
</evidence>
<dbReference type="EMBL" id="CAJOBC010002240">
    <property type="protein sequence ID" value="CAF3723026.1"/>
    <property type="molecule type" value="Genomic_DNA"/>
</dbReference>